<feature type="region of interest" description="Disordered" evidence="18">
    <location>
        <begin position="1"/>
        <end position="33"/>
    </location>
</feature>
<evidence type="ECO:0000256" key="5">
    <source>
        <dbReference type="ARBA" id="ARBA00010485"/>
    </source>
</evidence>
<comment type="function">
    <text evidence="2 17">Cell wall formation.</text>
</comment>
<dbReference type="PANTHER" id="PTHR21071">
    <property type="entry name" value="UDP-N-ACETYLENOLPYRUVOYLGLUCOSAMINE REDUCTASE"/>
    <property type="match status" value="1"/>
</dbReference>
<dbReference type="GO" id="GO:0008762">
    <property type="term" value="F:UDP-N-acetylmuramate dehydrogenase activity"/>
    <property type="evidence" value="ECO:0007669"/>
    <property type="project" value="UniProtKB-UniRule"/>
</dbReference>
<dbReference type="InterPro" id="IPR016169">
    <property type="entry name" value="FAD-bd_PCMH_sub2"/>
</dbReference>
<evidence type="ECO:0000256" key="10">
    <source>
        <dbReference type="ARBA" id="ARBA00022857"/>
    </source>
</evidence>
<dbReference type="InterPro" id="IPR003170">
    <property type="entry name" value="MurB"/>
</dbReference>
<evidence type="ECO:0000256" key="3">
    <source>
        <dbReference type="ARBA" id="ARBA00004496"/>
    </source>
</evidence>
<dbReference type="InterPro" id="IPR036635">
    <property type="entry name" value="MurB_C_sf"/>
</dbReference>
<protein>
    <recommendedName>
        <fullName evidence="17">UDP-N-acetylenolpyruvoylglucosamine reductase</fullName>
        <ecNumber evidence="17">1.3.1.98</ecNumber>
    </recommendedName>
    <alternativeName>
        <fullName evidence="17">UDP-N-acetylmuramate dehydrogenase</fullName>
    </alternativeName>
</protein>
<evidence type="ECO:0000256" key="11">
    <source>
        <dbReference type="ARBA" id="ARBA00022960"/>
    </source>
</evidence>
<keyword evidence="14 17" id="KW-0131">Cell cycle</keyword>
<evidence type="ECO:0000256" key="16">
    <source>
        <dbReference type="ARBA" id="ARBA00048914"/>
    </source>
</evidence>
<dbReference type="Pfam" id="PF02873">
    <property type="entry name" value="MurB_C"/>
    <property type="match status" value="1"/>
</dbReference>
<dbReference type="AlphaFoldDB" id="A0A223RZL7"/>
<evidence type="ECO:0000256" key="7">
    <source>
        <dbReference type="ARBA" id="ARBA00022618"/>
    </source>
</evidence>
<dbReference type="PANTHER" id="PTHR21071:SF4">
    <property type="entry name" value="UDP-N-ACETYLENOLPYRUVOYLGLUCOSAMINE REDUCTASE"/>
    <property type="match status" value="1"/>
</dbReference>
<dbReference type="Gene3D" id="3.90.78.10">
    <property type="entry name" value="UDP-N-acetylenolpyruvoylglucosamine reductase, C-terminal domain"/>
    <property type="match status" value="1"/>
</dbReference>
<dbReference type="EMBL" id="CP022752">
    <property type="protein sequence ID" value="ASU81325.1"/>
    <property type="molecule type" value="Genomic_DNA"/>
</dbReference>
<feature type="active site" evidence="17">
    <location>
        <position position="371"/>
    </location>
</feature>
<keyword evidence="12 17" id="KW-0573">Peptidoglycan synthesis</keyword>
<dbReference type="GO" id="GO:0005829">
    <property type="term" value="C:cytosol"/>
    <property type="evidence" value="ECO:0007669"/>
    <property type="project" value="TreeGrafter"/>
</dbReference>
<dbReference type="InterPro" id="IPR016167">
    <property type="entry name" value="FAD-bd_PCMH_sub1"/>
</dbReference>
<dbReference type="PROSITE" id="PS51387">
    <property type="entry name" value="FAD_PCMH"/>
    <property type="match status" value="1"/>
</dbReference>
<dbReference type="OrthoDB" id="9804753at2"/>
<evidence type="ECO:0000256" key="2">
    <source>
        <dbReference type="ARBA" id="ARBA00003921"/>
    </source>
</evidence>
<gene>
    <name evidence="17" type="primary">murB</name>
    <name evidence="20" type="ORF">CDG81_21015</name>
</gene>
<dbReference type="GO" id="GO:0008360">
    <property type="term" value="P:regulation of cell shape"/>
    <property type="evidence" value="ECO:0007669"/>
    <property type="project" value="UniProtKB-KW"/>
</dbReference>
<comment type="cofactor">
    <cofactor evidence="1 17">
        <name>FAD</name>
        <dbReference type="ChEBI" id="CHEBI:57692"/>
    </cofactor>
</comment>
<keyword evidence="15 17" id="KW-0961">Cell wall biogenesis/degradation</keyword>
<dbReference type="Gene3D" id="3.30.43.10">
    <property type="entry name" value="Uridine Diphospho-n-acetylenolpyruvylglucosamine Reductase, domain 2"/>
    <property type="match status" value="1"/>
</dbReference>
<evidence type="ECO:0000256" key="6">
    <source>
        <dbReference type="ARBA" id="ARBA00022490"/>
    </source>
</evidence>
<evidence type="ECO:0000313" key="21">
    <source>
        <dbReference type="Proteomes" id="UP000215043"/>
    </source>
</evidence>
<keyword evidence="11 17" id="KW-0133">Cell shape</keyword>
<proteinExistence type="inferred from homology"/>
<dbReference type="SUPFAM" id="SSF56194">
    <property type="entry name" value="Uridine diphospho-N-Acetylenolpyruvylglucosamine reductase, MurB, C-terminal domain"/>
    <property type="match status" value="1"/>
</dbReference>
<dbReference type="InterPro" id="IPR011601">
    <property type="entry name" value="MurB_C"/>
</dbReference>
<evidence type="ECO:0000256" key="9">
    <source>
        <dbReference type="ARBA" id="ARBA00022827"/>
    </source>
</evidence>
<dbReference type="InterPro" id="IPR016166">
    <property type="entry name" value="FAD-bd_PCMH"/>
</dbReference>
<dbReference type="InterPro" id="IPR036318">
    <property type="entry name" value="FAD-bd_PCMH-like_sf"/>
</dbReference>
<name>A0A223RZL7_9ACTN</name>
<accession>A0A223RZL7</accession>
<dbReference type="GO" id="GO:0009252">
    <property type="term" value="P:peptidoglycan biosynthetic process"/>
    <property type="evidence" value="ECO:0007669"/>
    <property type="project" value="UniProtKB-UniRule"/>
</dbReference>
<evidence type="ECO:0000256" key="15">
    <source>
        <dbReference type="ARBA" id="ARBA00023316"/>
    </source>
</evidence>
<comment type="pathway">
    <text evidence="4 17">Cell wall biogenesis; peptidoglycan biosynthesis.</text>
</comment>
<evidence type="ECO:0000256" key="1">
    <source>
        <dbReference type="ARBA" id="ARBA00001974"/>
    </source>
</evidence>
<comment type="catalytic activity">
    <reaction evidence="16 17">
        <text>UDP-N-acetyl-alpha-D-muramate + NADP(+) = UDP-N-acetyl-3-O-(1-carboxyvinyl)-alpha-D-glucosamine + NADPH + H(+)</text>
        <dbReference type="Rhea" id="RHEA:12248"/>
        <dbReference type="ChEBI" id="CHEBI:15378"/>
        <dbReference type="ChEBI" id="CHEBI:57783"/>
        <dbReference type="ChEBI" id="CHEBI:58349"/>
        <dbReference type="ChEBI" id="CHEBI:68483"/>
        <dbReference type="ChEBI" id="CHEBI:70757"/>
        <dbReference type="EC" id="1.3.1.98"/>
    </reaction>
</comment>
<dbReference type="Gene3D" id="3.30.465.10">
    <property type="match status" value="1"/>
</dbReference>
<evidence type="ECO:0000256" key="4">
    <source>
        <dbReference type="ARBA" id="ARBA00004752"/>
    </source>
</evidence>
<organism evidence="20 21">
    <name type="scientific">Actinopolyspora erythraea</name>
    <dbReference type="NCBI Taxonomy" id="414996"/>
    <lineage>
        <taxon>Bacteria</taxon>
        <taxon>Bacillati</taxon>
        <taxon>Actinomycetota</taxon>
        <taxon>Actinomycetes</taxon>
        <taxon>Actinopolysporales</taxon>
        <taxon>Actinopolysporaceae</taxon>
        <taxon>Actinopolyspora</taxon>
    </lineage>
</organism>
<dbReference type="UniPathway" id="UPA00219"/>
<evidence type="ECO:0000256" key="17">
    <source>
        <dbReference type="HAMAP-Rule" id="MF_00037"/>
    </source>
</evidence>
<comment type="subcellular location">
    <subcellularLocation>
        <location evidence="3 17">Cytoplasm</location>
    </subcellularLocation>
</comment>
<feature type="active site" evidence="17">
    <location>
        <position position="189"/>
    </location>
</feature>
<feature type="domain" description="FAD-binding PCMH-type" evidence="19">
    <location>
        <begin position="41"/>
        <end position="211"/>
    </location>
</feature>
<dbReference type="SUPFAM" id="SSF56176">
    <property type="entry name" value="FAD-binding/transporter-associated domain-like"/>
    <property type="match status" value="1"/>
</dbReference>
<evidence type="ECO:0000256" key="18">
    <source>
        <dbReference type="SAM" id="MobiDB-lite"/>
    </source>
</evidence>
<evidence type="ECO:0000256" key="14">
    <source>
        <dbReference type="ARBA" id="ARBA00023306"/>
    </source>
</evidence>
<dbReference type="Pfam" id="PF01565">
    <property type="entry name" value="FAD_binding_4"/>
    <property type="match status" value="1"/>
</dbReference>
<keyword evidence="10 17" id="KW-0521">NADP</keyword>
<keyword evidence="7 17" id="KW-0132">Cell division</keyword>
<dbReference type="HAMAP" id="MF_00037">
    <property type="entry name" value="MurB"/>
    <property type="match status" value="1"/>
</dbReference>
<keyword evidence="13 17" id="KW-0560">Oxidoreductase</keyword>
<evidence type="ECO:0000256" key="13">
    <source>
        <dbReference type="ARBA" id="ARBA00023002"/>
    </source>
</evidence>
<keyword evidence="6 17" id="KW-0963">Cytoplasm</keyword>
<dbReference type="Proteomes" id="UP000215043">
    <property type="component" value="Chromosome"/>
</dbReference>
<keyword evidence="9 17" id="KW-0274">FAD</keyword>
<comment type="similarity">
    <text evidence="5 17">Belongs to the MurB family.</text>
</comment>
<feature type="active site" description="Proton donor" evidence="17">
    <location>
        <position position="266"/>
    </location>
</feature>
<dbReference type="GO" id="GO:0071555">
    <property type="term" value="P:cell wall organization"/>
    <property type="evidence" value="ECO:0007669"/>
    <property type="project" value="UniProtKB-KW"/>
</dbReference>
<evidence type="ECO:0000313" key="20">
    <source>
        <dbReference type="EMBL" id="ASU81325.1"/>
    </source>
</evidence>
<dbReference type="GO" id="GO:0051301">
    <property type="term" value="P:cell division"/>
    <property type="evidence" value="ECO:0007669"/>
    <property type="project" value="UniProtKB-KW"/>
</dbReference>
<reference evidence="20 21" key="1">
    <citation type="submission" date="2017-08" db="EMBL/GenBank/DDBJ databases">
        <title>The complete genome sequence of moderately halophilic actinomycete Actinopolyspora erythraea YIM 90600, the producer of novel erythromycin, novel actinopolysporins A-C and tubercidin.</title>
        <authorList>
            <person name="Yin M."/>
            <person name="Tang S."/>
        </authorList>
    </citation>
    <scope>NUCLEOTIDE SEQUENCE [LARGE SCALE GENOMIC DNA]</scope>
    <source>
        <strain evidence="20 21">YIM 90600</strain>
    </source>
</reference>
<dbReference type="NCBIfam" id="NF010478">
    <property type="entry name" value="PRK13903.1"/>
    <property type="match status" value="1"/>
</dbReference>
<dbReference type="KEGG" id="aey:CDG81_21015"/>
<dbReference type="GO" id="GO:0071949">
    <property type="term" value="F:FAD binding"/>
    <property type="evidence" value="ECO:0007669"/>
    <property type="project" value="InterPro"/>
</dbReference>
<dbReference type="InterPro" id="IPR006094">
    <property type="entry name" value="Oxid_FAD_bind_N"/>
</dbReference>
<dbReference type="EC" id="1.3.1.98" evidence="17"/>
<evidence type="ECO:0000256" key="8">
    <source>
        <dbReference type="ARBA" id="ARBA00022630"/>
    </source>
</evidence>
<evidence type="ECO:0000256" key="12">
    <source>
        <dbReference type="ARBA" id="ARBA00022984"/>
    </source>
</evidence>
<evidence type="ECO:0000259" key="19">
    <source>
        <dbReference type="PROSITE" id="PS51387"/>
    </source>
</evidence>
<sequence>MRRRLPLCTVTSSSMSEGGAVEAAGTASPSRSLASHTTLRLGGPATELVTVSDPGELVERVREADRAGRRLLVFGGGSNLVVSDEGFDGTAVRIATRGINYDRSGDGLVRLTVEAGEDWDAVVADAVGHGLGGLECLSGIPGLTGATPVQNVGAYGVEISELLVSVDLLDRRTGEVRTVPAGELGLSYRSSVLKRTDRAVVLRVRLRLREDGLSEPVRYGELAGALGVTAGERVPVERVRRAVLELRGGKGMVLDREDHDTWSAGSFFTNPIVDAERLPGVLERIERRTGEQRVPRYPAGDGAAKLSAAWLIERAGFGKGYSGPGGRVRLSTKHTLALTNRGSATTEDLLSLASEVREGVRESFGVLLAPEPVLVDCLL</sequence>
<keyword evidence="8 17" id="KW-0285">Flavoprotein</keyword>